<keyword evidence="2" id="KW-1185">Reference proteome</keyword>
<name>A0ACC6P0L6_9BURK</name>
<accession>A0ACC6P0L6</accession>
<gene>
    <name evidence="1" type="ORF">RV045_04700</name>
</gene>
<sequence length="299" mass="33545">MNPPFNYRHLYYFWVMAHEGSLTRAAQRLDMAVQTISAQVRELEKQLGHALLKPQGRKLVLTEAGMAALREADRIFEVGQSLPDVVREAASSQVQRLAIGISDGVPKLAVHRLLQPVLDAPHLRLLCNEGEYEQLWAELVLHKLDAVISDRAAPTEAALPLRSVLLASPALAWYGAPERLRELDQPFPQALHGQPVLLPSVHSAMRAQIEHWLEREHVKPRIVAEFEDMALMTTFGAAGMGLFPAAEWLDPYLRGRLGLAHLATCTELQEQYHLIYAPRKVMHPLVERLMVPQAADEAR</sequence>
<proteinExistence type="predicted"/>
<dbReference type="EMBL" id="JAWDIE010000005">
    <property type="protein sequence ID" value="MEJ7137732.1"/>
    <property type="molecule type" value="Genomic_DNA"/>
</dbReference>
<protein>
    <submittedName>
        <fullName evidence="1">LysR family transcriptional regulator</fullName>
    </submittedName>
</protein>
<evidence type="ECO:0000313" key="1">
    <source>
        <dbReference type="EMBL" id="MEJ7137732.1"/>
    </source>
</evidence>
<evidence type="ECO:0000313" key="2">
    <source>
        <dbReference type="Proteomes" id="UP001364695"/>
    </source>
</evidence>
<comment type="caution">
    <text evidence="1">The sequence shown here is derived from an EMBL/GenBank/DDBJ whole genome shotgun (WGS) entry which is preliminary data.</text>
</comment>
<organism evidence="1 2">
    <name type="scientific">Amphibiibacter pelophylacis</name>
    <dbReference type="NCBI Taxonomy" id="1799477"/>
    <lineage>
        <taxon>Bacteria</taxon>
        <taxon>Pseudomonadati</taxon>
        <taxon>Pseudomonadota</taxon>
        <taxon>Betaproteobacteria</taxon>
        <taxon>Burkholderiales</taxon>
        <taxon>Sphaerotilaceae</taxon>
        <taxon>Amphibiibacter</taxon>
    </lineage>
</organism>
<reference evidence="1" key="1">
    <citation type="submission" date="2023-10" db="EMBL/GenBank/DDBJ databases">
        <title>Amphibacter perezi, gen. nov., sp. nov. a novel taxa of the family Comamonadaceae, class Betaproteobacteria isolated from the skin microbiota of Pelophylax perezi from different populations.</title>
        <authorList>
            <person name="Costa S."/>
            <person name="Proenca D.N."/>
            <person name="Lopes I."/>
            <person name="Morais P.V."/>
        </authorList>
    </citation>
    <scope>NUCLEOTIDE SEQUENCE</scope>
    <source>
        <strain evidence="1">SL12-8</strain>
    </source>
</reference>
<dbReference type="Proteomes" id="UP001364695">
    <property type="component" value="Unassembled WGS sequence"/>
</dbReference>